<organism evidence="1">
    <name type="scientific">marine sediment metagenome</name>
    <dbReference type="NCBI Taxonomy" id="412755"/>
    <lineage>
        <taxon>unclassified sequences</taxon>
        <taxon>metagenomes</taxon>
        <taxon>ecological metagenomes</taxon>
    </lineage>
</organism>
<protein>
    <submittedName>
        <fullName evidence="1">Uncharacterized protein</fullName>
    </submittedName>
</protein>
<name>X1QY30_9ZZZZ</name>
<evidence type="ECO:0000313" key="1">
    <source>
        <dbReference type="EMBL" id="GAI55780.1"/>
    </source>
</evidence>
<accession>X1QY30</accession>
<proteinExistence type="predicted"/>
<dbReference type="AlphaFoldDB" id="X1QY30"/>
<reference evidence="1" key="1">
    <citation type="journal article" date="2014" name="Front. Microbiol.">
        <title>High frequency of phylogenetically diverse reductive dehalogenase-homologous genes in deep subseafloor sedimentary metagenomes.</title>
        <authorList>
            <person name="Kawai M."/>
            <person name="Futagami T."/>
            <person name="Toyoda A."/>
            <person name="Takaki Y."/>
            <person name="Nishi S."/>
            <person name="Hori S."/>
            <person name="Arai W."/>
            <person name="Tsubouchi T."/>
            <person name="Morono Y."/>
            <person name="Uchiyama I."/>
            <person name="Ito T."/>
            <person name="Fujiyama A."/>
            <person name="Inagaki F."/>
            <person name="Takami H."/>
        </authorList>
    </citation>
    <scope>NUCLEOTIDE SEQUENCE</scope>
    <source>
        <strain evidence="1">Expedition CK06-06</strain>
    </source>
</reference>
<comment type="caution">
    <text evidence="1">The sequence shown here is derived from an EMBL/GenBank/DDBJ whole genome shotgun (WGS) entry which is preliminary data.</text>
</comment>
<gene>
    <name evidence="1" type="ORF">S06H3_53290</name>
</gene>
<sequence length="63" mass="7004">MPYCFYVTGETELGTSNWILTGQAAATECIMSPWKGQVVTPEDPCPEADDTTIIPFIAHYKTY</sequence>
<dbReference type="EMBL" id="BARV01033970">
    <property type="protein sequence ID" value="GAI55780.1"/>
    <property type="molecule type" value="Genomic_DNA"/>
</dbReference>